<dbReference type="EMBL" id="CP042914">
    <property type="protein sequence ID" value="QEG42172.1"/>
    <property type="molecule type" value="Genomic_DNA"/>
</dbReference>
<dbReference type="KEGG" id="rul:UC8_42060"/>
<dbReference type="OrthoDB" id="282552at2"/>
<gene>
    <name evidence="1" type="ORF">UC8_42060</name>
</gene>
<dbReference type="RefSeq" id="WP_068136636.1">
    <property type="nucleotide sequence ID" value="NZ_CP042914.1"/>
</dbReference>
<keyword evidence="2" id="KW-1185">Reference proteome</keyword>
<evidence type="ECO:0000313" key="1">
    <source>
        <dbReference type="EMBL" id="QEG42172.1"/>
    </source>
</evidence>
<organism evidence="1 2">
    <name type="scientific">Roseimaritima ulvae</name>
    <dbReference type="NCBI Taxonomy" id="980254"/>
    <lineage>
        <taxon>Bacteria</taxon>
        <taxon>Pseudomonadati</taxon>
        <taxon>Planctomycetota</taxon>
        <taxon>Planctomycetia</taxon>
        <taxon>Pirellulales</taxon>
        <taxon>Pirellulaceae</taxon>
        <taxon>Roseimaritima</taxon>
    </lineage>
</organism>
<evidence type="ECO:0000313" key="2">
    <source>
        <dbReference type="Proteomes" id="UP000325286"/>
    </source>
</evidence>
<sequence length="150" mass="16600">MSQESGNVSPVFRIDVSADSNSAVEGNAQAATLALLRQLVIGQQQTNKVLEELVQQTVAMQKQRSNELQQWKEANPELTRACRSAAETLSRVQTQFLEKMTEEITENEESLIDGEFVMNEFVDRFGPRLAHLNGVLQVLAQLGSGVPVEN</sequence>
<reference evidence="1 2" key="1">
    <citation type="submission" date="2019-08" db="EMBL/GenBank/DDBJ databases">
        <title>Deep-cultivation of Planctomycetes and their phenomic and genomic characterization uncovers novel biology.</title>
        <authorList>
            <person name="Wiegand S."/>
            <person name="Jogler M."/>
            <person name="Boedeker C."/>
            <person name="Pinto D."/>
            <person name="Vollmers J."/>
            <person name="Rivas-Marin E."/>
            <person name="Kohn T."/>
            <person name="Peeters S.H."/>
            <person name="Heuer A."/>
            <person name="Rast P."/>
            <person name="Oberbeckmann S."/>
            <person name="Bunk B."/>
            <person name="Jeske O."/>
            <person name="Meyerdierks A."/>
            <person name="Storesund J.E."/>
            <person name="Kallscheuer N."/>
            <person name="Luecker S."/>
            <person name="Lage O.M."/>
            <person name="Pohl T."/>
            <person name="Merkel B.J."/>
            <person name="Hornburger P."/>
            <person name="Mueller R.-W."/>
            <person name="Bruemmer F."/>
            <person name="Labrenz M."/>
            <person name="Spormann A.M."/>
            <person name="Op den Camp H."/>
            <person name="Overmann J."/>
            <person name="Amann R."/>
            <person name="Jetten M.S.M."/>
            <person name="Mascher T."/>
            <person name="Medema M.H."/>
            <person name="Devos D.P."/>
            <person name="Kaster A.-K."/>
            <person name="Ovreas L."/>
            <person name="Rohde M."/>
            <person name="Galperin M.Y."/>
            <person name="Jogler C."/>
        </authorList>
    </citation>
    <scope>NUCLEOTIDE SEQUENCE [LARGE SCALE GENOMIC DNA]</scope>
    <source>
        <strain evidence="1 2">UC8</strain>
    </source>
</reference>
<dbReference type="Proteomes" id="UP000325286">
    <property type="component" value="Chromosome"/>
</dbReference>
<proteinExistence type="predicted"/>
<dbReference type="AlphaFoldDB" id="A0A5B9QW30"/>
<name>A0A5B9QW30_9BACT</name>
<protein>
    <submittedName>
        <fullName evidence="1">Uncharacterized protein</fullName>
    </submittedName>
</protein>
<accession>A0A5B9QW30</accession>